<keyword evidence="1" id="KW-1133">Transmembrane helix</keyword>
<dbReference type="EMBL" id="JALJOQ010000027">
    <property type="protein sequence ID" value="KAK9808072.1"/>
    <property type="molecule type" value="Genomic_DNA"/>
</dbReference>
<organism evidence="2 3">
    <name type="scientific">Symbiochloris irregularis</name>
    <dbReference type="NCBI Taxonomy" id="706552"/>
    <lineage>
        <taxon>Eukaryota</taxon>
        <taxon>Viridiplantae</taxon>
        <taxon>Chlorophyta</taxon>
        <taxon>core chlorophytes</taxon>
        <taxon>Trebouxiophyceae</taxon>
        <taxon>Trebouxiales</taxon>
        <taxon>Trebouxiaceae</taxon>
        <taxon>Symbiochloris</taxon>
    </lineage>
</organism>
<accession>A0AAW1PHK8</accession>
<comment type="caution">
    <text evidence="2">The sequence shown here is derived from an EMBL/GenBank/DDBJ whole genome shotgun (WGS) entry which is preliminary data.</text>
</comment>
<proteinExistence type="predicted"/>
<keyword evidence="1" id="KW-0472">Membrane</keyword>
<keyword evidence="1" id="KW-0812">Transmembrane</keyword>
<reference evidence="2 3" key="1">
    <citation type="journal article" date="2024" name="Nat. Commun.">
        <title>Phylogenomics reveals the evolutionary origins of lichenization in chlorophyte algae.</title>
        <authorList>
            <person name="Puginier C."/>
            <person name="Libourel C."/>
            <person name="Otte J."/>
            <person name="Skaloud P."/>
            <person name="Haon M."/>
            <person name="Grisel S."/>
            <person name="Petersen M."/>
            <person name="Berrin J.G."/>
            <person name="Delaux P.M."/>
            <person name="Dal Grande F."/>
            <person name="Keller J."/>
        </authorList>
    </citation>
    <scope>NUCLEOTIDE SEQUENCE [LARGE SCALE GENOMIC DNA]</scope>
    <source>
        <strain evidence="2 3">SAG 2036</strain>
    </source>
</reference>
<feature type="transmembrane region" description="Helical" evidence="1">
    <location>
        <begin position="32"/>
        <end position="54"/>
    </location>
</feature>
<dbReference type="PANTHER" id="PTHR31694:SF26">
    <property type="entry name" value="OS05G0151100 PROTEIN"/>
    <property type="match status" value="1"/>
</dbReference>
<sequence>MICAASVSTKIFATGQHAETSRFDRDPMQRSAALSSSSSLQVFVAALCLAVALAPTATADRRLQQTLQAPAPSPLSDLDFLVINGPADAPGPSVAASGPIENVSTTSVIPVDFPSTSDTDQMNFALNLEYLMAEFYSCAVTGKGVNSTIRGGGPASIGCQQANLTNATASIAVELADNEVKHILALREQLGSAAIPMPEVNVGSAFSAAAQIAFQNGGGVSESFSPYADDLSFLLGAFMLEEPTGFTYYEGAIQGISNRSTLIVIAKILGVEAAQSAALRTELYQNMNNVTKYGSKTVSQVVNNFGALRGLLGAGTGQGLTFNYDGVIGANLIAADGAGLAFARNPAQVEGIVLLGRGSTGGFFPNGLNGNLTKTINNGDNSAISA</sequence>
<evidence type="ECO:0008006" key="4">
    <source>
        <dbReference type="Google" id="ProtNLM"/>
    </source>
</evidence>
<dbReference type="Pfam" id="PF13668">
    <property type="entry name" value="Ferritin_2"/>
    <property type="match status" value="1"/>
</dbReference>
<evidence type="ECO:0000313" key="2">
    <source>
        <dbReference type="EMBL" id="KAK9808072.1"/>
    </source>
</evidence>
<dbReference type="AlphaFoldDB" id="A0AAW1PHK8"/>
<dbReference type="PANTHER" id="PTHR31694">
    <property type="entry name" value="DESICCATION-LIKE PROTEIN"/>
    <property type="match status" value="1"/>
</dbReference>
<evidence type="ECO:0000256" key="1">
    <source>
        <dbReference type="SAM" id="Phobius"/>
    </source>
</evidence>
<gene>
    <name evidence="2" type="ORF">WJX73_002752</name>
</gene>
<keyword evidence="3" id="KW-1185">Reference proteome</keyword>
<protein>
    <recommendedName>
        <fullName evidence="4">Desiccation-related protein PCC13-62</fullName>
    </recommendedName>
</protein>
<evidence type="ECO:0000313" key="3">
    <source>
        <dbReference type="Proteomes" id="UP001465755"/>
    </source>
</evidence>
<name>A0AAW1PHK8_9CHLO</name>
<dbReference type="Proteomes" id="UP001465755">
    <property type="component" value="Unassembled WGS sequence"/>
</dbReference>
<dbReference type="InterPro" id="IPR052965">
    <property type="entry name" value="Pigment-catalase-like"/>
</dbReference>